<dbReference type="OrthoDB" id="7493123at2"/>
<evidence type="ECO:0000313" key="3">
    <source>
        <dbReference type="Proteomes" id="UP000294829"/>
    </source>
</evidence>
<keyword evidence="1" id="KW-0732">Signal</keyword>
<dbReference type="Proteomes" id="UP000294829">
    <property type="component" value="Unassembled WGS sequence"/>
</dbReference>
<feature type="signal peptide" evidence="1">
    <location>
        <begin position="1"/>
        <end position="18"/>
    </location>
</feature>
<protein>
    <submittedName>
        <fullName evidence="2">Transporter</fullName>
    </submittedName>
</protein>
<proteinExistence type="predicted"/>
<accession>A0A4R5W8E9</accession>
<feature type="chain" id="PRO_5020583835" evidence="1">
    <location>
        <begin position="19"/>
        <end position="344"/>
    </location>
</feature>
<dbReference type="AlphaFoldDB" id="A0A4R5W8E9"/>
<dbReference type="EMBL" id="SMYL01000001">
    <property type="protein sequence ID" value="TDK68784.1"/>
    <property type="molecule type" value="Genomic_DNA"/>
</dbReference>
<comment type="caution">
    <text evidence="2">The sequence shown here is derived from an EMBL/GenBank/DDBJ whole genome shotgun (WGS) entry which is preliminary data.</text>
</comment>
<keyword evidence="3" id="KW-1185">Reference proteome</keyword>
<evidence type="ECO:0000256" key="1">
    <source>
        <dbReference type="SAM" id="SignalP"/>
    </source>
</evidence>
<evidence type="ECO:0000313" key="2">
    <source>
        <dbReference type="EMBL" id="TDK68784.1"/>
    </source>
</evidence>
<organism evidence="2 3">
    <name type="scientific">Sapientia aquatica</name>
    <dbReference type="NCBI Taxonomy" id="1549640"/>
    <lineage>
        <taxon>Bacteria</taxon>
        <taxon>Pseudomonadati</taxon>
        <taxon>Pseudomonadota</taxon>
        <taxon>Betaproteobacteria</taxon>
        <taxon>Burkholderiales</taxon>
        <taxon>Oxalobacteraceae</taxon>
        <taxon>Sapientia</taxon>
    </lineage>
</organism>
<reference evidence="2 3" key="1">
    <citation type="submission" date="2019-03" db="EMBL/GenBank/DDBJ databases">
        <title>Sapientia aquatica gen. nov., sp. nov., isolated from a crater lake.</title>
        <authorList>
            <person name="Felfoldi T."/>
            <person name="Szabo A."/>
            <person name="Toth E."/>
            <person name="Schumann P."/>
            <person name="Keki Z."/>
            <person name="Marialigeti K."/>
            <person name="Mathe I."/>
        </authorList>
    </citation>
    <scope>NUCLEOTIDE SEQUENCE [LARGE SCALE GENOMIC DNA]</scope>
    <source>
        <strain evidence="2 3">SA-152</strain>
    </source>
</reference>
<gene>
    <name evidence="2" type="ORF">E2I14_03805</name>
</gene>
<sequence length="344" mass="36229">MALIGAVAPLFFASNVYACATCGCSLSSDGALGYASTSGWGISLDDTFINQNQLRTGTRTISQAQVQTIDGQEVENQTINRYVTLGLSYSAGPDWNVKLSLPYVDRSHSTYGTSATLPLTPDQISSSTASGIGDTKIVASYQGFLPTKNLGVQVGIKLPTGNYGGPSPDNTTGAVGQGSVGRHPAVFGPAGNSGNTYLDTSLNVGNGSTDVILGAYYFQAVSQNLDAFVDGQYQFSVKQQLNQTDANYKPGNQANVSVGLRYMADPQIIPQLQINLTNKQADSGAFADTMNTAGTLAYLSPGVTMSATANTRVYAFVQVPIYSNLAGYQLFPRYTASVGVSYHF</sequence>
<name>A0A4R5W8E9_9BURK</name>